<sequence length="392" mass="44451">MTSIPQEMQNNSSIPKNFTASYVISDCEAGLQAAVLILILIVASVGNGFVGFCVFTHQNLQVPTNYFLVSLATADFLFAILALPFRIYDVLEKYKWELGLAACRFWVWLDLLFCSASIASLAAISVDRYLKISSPLTYNSRMTRNRVRFTLALLWMYSAILASLLLVEWSPDPADIARGTIVENGVCRSDDKIFLTIISVLGFFAPLTIMLLMYFFVFKVAVIQATRVARQQQSLRGLSKKSRKRRTKSSIALLEVKATKTLIILLSVFCICWCPYFIISLISLYRIELIYQLPGWFTKTLRILFVNFLPNVNAALDPIVYTTNNHQFRTVIRRMVRKQRERARGIVSSVYSEGLYTMSESRGRRSSSLRTKSTSAVKNSLTPLPLLNPNHR</sequence>
<feature type="transmembrane region" description="Helical" evidence="12">
    <location>
        <begin position="262"/>
        <end position="285"/>
    </location>
</feature>
<evidence type="ECO:0000256" key="10">
    <source>
        <dbReference type="RuleBase" id="RU000688"/>
    </source>
</evidence>
<keyword evidence="4 12" id="KW-1133">Transmembrane helix</keyword>
<protein>
    <submittedName>
        <fullName evidence="15">Octopamine receptor-like</fullName>
    </submittedName>
</protein>
<dbReference type="PROSITE" id="PS00237">
    <property type="entry name" value="G_PROTEIN_RECEP_F1_1"/>
    <property type="match status" value="1"/>
</dbReference>
<evidence type="ECO:0000313" key="15">
    <source>
        <dbReference type="RefSeq" id="XP_031574548.1"/>
    </source>
</evidence>
<evidence type="ECO:0000256" key="5">
    <source>
        <dbReference type="ARBA" id="ARBA00023040"/>
    </source>
</evidence>
<evidence type="ECO:0000256" key="2">
    <source>
        <dbReference type="ARBA" id="ARBA00022475"/>
    </source>
</evidence>
<feature type="transmembrane region" description="Helical" evidence="12">
    <location>
        <begin position="66"/>
        <end position="85"/>
    </location>
</feature>
<feature type="transmembrane region" description="Helical" evidence="12">
    <location>
        <begin position="193"/>
        <end position="217"/>
    </location>
</feature>
<dbReference type="Pfam" id="PF00001">
    <property type="entry name" value="7tm_1"/>
    <property type="match status" value="1"/>
</dbReference>
<evidence type="ECO:0000256" key="9">
    <source>
        <dbReference type="ARBA" id="ARBA00023224"/>
    </source>
</evidence>
<dbReference type="KEGG" id="aten:116308299"/>
<feature type="domain" description="G-protein coupled receptors family 1 profile" evidence="13">
    <location>
        <begin position="46"/>
        <end position="321"/>
    </location>
</feature>
<dbReference type="OrthoDB" id="5951059at2759"/>
<dbReference type="FunFam" id="1.20.1070.10:FF:000496">
    <property type="entry name" value="Predicted protein"/>
    <property type="match status" value="1"/>
</dbReference>
<dbReference type="GO" id="GO:0043410">
    <property type="term" value="P:positive regulation of MAPK cascade"/>
    <property type="evidence" value="ECO:0007669"/>
    <property type="project" value="TreeGrafter"/>
</dbReference>
<proteinExistence type="inferred from homology"/>
<reference evidence="15" key="1">
    <citation type="submission" date="2025-08" db="UniProtKB">
        <authorList>
            <consortium name="RefSeq"/>
        </authorList>
    </citation>
    <scope>IDENTIFICATION</scope>
    <source>
        <tissue evidence="15">Tentacle</tissue>
    </source>
</reference>
<evidence type="ECO:0000256" key="7">
    <source>
        <dbReference type="ARBA" id="ARBA00023157"/>
    </source>
</evidence>
<dbReference type="GeneID" id="116308299"/>
<gene>
    <name evidence="15" type="primary">LOC116308299</name>
</gene>
<dbReference type="PRINTS" id="PR00237">
    <property type="entry name" value="GPCRRHODOPSN"/>
</dbReference>
<dbReference type="PANTHER" id="PTHR24248:SF199">
    <property type="entry name" value="IP13425P-RELATED"/>
    <property type="match status" value="1"/>
</dbReference>
<dbReference type="PANTHER" id="PTHR24248">
    <property type="entry name" value="ADRENERGIC RECEPTOR-RELATED G-PROTEIN COUPLED RECEPTOR"/>
    <property type="match status" value="1"/>
</dbReference>
<keyword evidence="8 10" id="KW-0675">Receptor</keyword>
<keyword evidence="6 12" id="KW-0472">Membrane</keyword>
<dbReference type="InterPro" id="IPR000276">
    <property type="entry name" value="GPCR_Rhodpsn"/>
</dbReference>
<keyword evidence="2" id="KW-1003">Cell membrane</keyword>
<dbReference type="Gene3D" id="1.20.1070.10">
    <property type="entry name" value="Rhodopsin 7-helix transmembrane proteins"/>
    <property type="match status" value="1"/>
</dbReference>
<comment type="subcellular location">
    <subcellularLocation>
        <location evidence="1">Cell membrane</location>
        <topology evidence="1">Multi-pass membrane protein</topology>
    </subcellularLocation>
</comment>
<dbReference type="SUPFAM" id="SSF81321">
    <property type="entry name" value="Family A G protein-coupled receptor-like"/>
    <property type="match status" value="1"/>
</dbReference>
<evidence type="ECO:0000259" key="13">
    <source>
        <dbReference type="PROSITE" id="PS50262"/>
    </source>
</evidence>
<accession>A0A6P8J9Y5</accession>
<evidence type="ECO:0000256" key="12">
    <source>
        <dbReference type="SAM" id="Phobius"/>
    </source>
</evidence>
<dbReference type="GO" id="GO:0071880">
    <property type="term" value="P:adenylate cyclase-activating adrenergic receptor signaling pathway"/>
    <property type="evidence" value="ECO:0007669"/>
    <property type="project" value="TreeGrafter"/>
</dbReference>
<evidence type="ECO:0000256" key="4">
    <source>
        <dbReference type="ARBA" id="ARBA00022989"/>
    </source>
</evidence>
<evidence type="ECO:0000256" key="1">
    <source>
        <dbReference type="ARBA" id="ARBA00004651"/>
    </source>
</evidence>
<evidence type="ECO:0000256" key="6">
    <source>
        <dbReference type="ARBA" id="ARBA00023136"/>
    </source>
</evidence>
<evidence type="ECO:0000313" key="14">
    <source>
        <dbReference type="Proteomes" id="UP000515163"/>
    </source>
</evidence>
<dbReference type="AlphaFoldDB" id="A0A6P8J9Y5"/>
<feature type="compositionally biased region" description="Low complexity" evidence="11">
    <location>
        <begin position="366"/>
        <end position="392"/>
    </location>
</feature>
<dbReference type="InParanoid" id="A0A6P8J9Y5"/>
<dbReference type="InterPro" id="IPR017452">
    <property type="entry name" value="GPCR_Rhodpsn_7TM"/>
</dbReference>
<dbReference type="GO" id="GO:0004993">
    <property type="term" value="F:G protein-coupled serotonin receptor activity"/>
    <property type="evidence" value="ECO:0007669"/>
    <property type="project" value="UniProtKB-ARBA"/>
</dbReference>
<keyword evidence="7" id="KW-1015">Disulfide bond</keyword>
<dbReference type="CDD" id="cd14967">
    <property type="entry name" value="7tmA_amine_R-like"/>
    <property type="match status" value="1"/>
</dbReference>
<keyword evidence="14" id="KW-1185">Reference proteome</keyword>
<organism evidence="14 15">
    <name type="scientific">Actinia tenebrosa</name>
    <name type="common">Australian red waratah sea anemone</name>
    <dbReference type="NCBI Taxonomy" id="6105"/>
    <lineage>
        <taxon>Eukaryota</taxon>
        <taxon>Metazoa</taxon>
        <taxon>Cnidaria</taxon>
        <taxon>Anthozoa</taxon>
        <taxon>Hexacorallia</taxon>
        <taxon>Actiniaria</taxon>
        <taxon>Actiniidae</taxon>
        <taxon>Actinia</taxon>
    </lineage>
</organism>
<evidence type="ECO:0000256" key="3">
    <source>
        <dbReference type="ARBA" id="ARBA00022692"/>
    </source>
</evidence>
<dbReference type="GO" id="GO:0005886">
    <property type="term" value="C:plasma membrane"/>
    <property type="evidence" value="ECO:0007669"/>
    <property type="project" value="UniProtKB-SubCell"/>
</dbReference>
<evidence type="ECO:0000256" key="11">
    <source>
        <dbReference type="SAM" id="MobiDB-lite"/>
    </source>
</evidence>
<keyword evidence="5 10" id="KW-0297">G-protein coupled receptor</keyword>
<feature type="transmembrane region" description="Helical" evidence="12">
    <location>
        <begin position="147"/>
        <end position="167"/>
    </location>
</feature>
<keyword evidence="3 10" id="KW-0812">Transmembrane</keyword>
<dbReference type="Proteomes" id="UP000515163">
    <property type="component" value="Unplaced"/>
</dbReference>
<feature type="region of interest" description="Disordered" evidence="11">
    <location>
        <begin position="362"/>
        <end position="392"/>
    </location>
</feature>
<keyword evidence="9 10" id="KW-0807">Transducer</keyword>
<dbReference type="SMART" id="SM01381">
    <property type="entry name" value="7TM_GPCR_Srsx"/>
    <property type="match status" value="1"/>
</dbReference>
<dbReference type="PROSITE" id="PS50262">
    <property type="entry name" value="G_PROTEIN_RECEP_F1_2"/>
    <property type="match status" value="1"/>
</dbReference>
<evidence type="ECO:0000256" key="8">
    <source>
        <dbReference type="ARBA" id="ARBA00023170"/>
    </source>
</evidence>
<dbReference type="RefSeq" id="XP_031574548.1">
    <property type="nucleotide sequence ID" value="XM_031718688.1"/>
</dbReference>
<feature type="transmembrane region" description="Helical" evidence="12">
    <location>
        <begin position="31"/>
        <end position="54"/>
    </location>
</feature>
<feature type="transmembrane region" description="Helical" evidence="12">
    <location>
        <begin position="105"/>
        <end position="126"/>
    </location>
</feature>
<name>A0A6P8J9Y5_ACTTE</name>
<comment type="similarity">
    <text evidence="10">Belongs to the G-protein coupled receptor 1 family.</text>
</comment>